<evidence type="ECO:0000259" key="1">
    <source>
        <dbReference type="SMART" id="SM00631"/>
    </source>
</evidence>
<dbReference type="Pfam" id="PF00246">
    <property type="entry name" value="Peptidase_M14"/>
    <property type="match status" value="1"/>
</dbReference>
<keyword evidence="3" id="KW-1185">Reference proteome</keyword>
<organism evidence="2 3">
    <name type="scientific">Nocardia panacis</name>
    <dbReference type="NCBI Taxonomy" id="2340916"/>
    <lineage>
        <taxon>Bacteria</taxon>
        <taxon>Bacillati</taxon>
        <taxon>Actinomycetota</taxon>
        <taxon>Actinomycetes</taxon>
        <taxon>Mycobacteriales</taxon>
        <taxon>Nocardiaceae</taxon>
        <taxon>Nocardia</taxon>
    </lineage>
</organism>
<accession>A0A3A4K4X7</accession>
<dbReference type="RefSeq" id="WP_120042568.1">
    <property type="nucleotide sequence ID" value="NZ_QZFU01000023.1"/>
</dbReference>
<protein>
    <recommendedName>
        <fullName evidence="1">Peptidase M14 domain-containing protein</fullName>
    </recommendedName>
</protein>
<evidence type="ECO:0000313" key="3">
    <source>
        <dbReference type="Proteomes" id="UP000266677"/>
    </source>
</evidence>
<dbReference type="GO" id="GO:0006508">
    <property type="term" value="P:proteolysis"/>
    <property type="evidence" value="ECO:0007669"/>
    <property type="project" value="InterPro"/>
</dbReference>
<sequence length="445" mass="47436">MSELDRAHRIAPLRAFPTVDQLHSALAEVARTHPDRVTITEIGRSRAGEPLRAVRVGGGARQIVVIGNPHPNEPIGMATIEHLVRALAAGADTLGATWHFVPCIDPDGTRLNEGWFAGPRTRTAVAAEFYRPPATEQPEWAFPVSWDGALVGTPLPETEALMTLIDRVRPALIASLHNADFGGGYFYTSGGDASYWSALTGLLTGADIPVHDGEPDAPGARRWARGVFEVPTFTTMAEALTAAGVEPVAALGGGGCRDYAAKYGAAVLVCELPLRLDARIADTSPSGRTLGEVCDEVAGRYYALAAEAALVLDRIADGLDGSSPFERAVRALVEALPGLAEVKEATPERDRAATRGEVFTERHCWLGMFRLRLGGMLVRLLDELVATGHVSARAERIRFGAIFEAWCAEEEEHAPGEAIPLELLVGIQAGAIATAARRSRDGLPI</sequence>
<name>A0A3A4K4X7_9NOCA</name>
<gene>
    <name evidence="2" type="ORF">D5S18_19965</name>
</gene>
<feature type="domain" description="Peptidase M14" evidence="1">
    <location>
        <begin position="16"/>
        <end position="289"/>
    </location>
</feature>
<dbReference type="GO" id="GO:0004181">
    <property type="term" value="F:metallocarboxypeptidase activity"/>
    <property type="evidence" value="ECO:0007669"/>
    <property type="project" value="InterPro"/>
</dbReference>
<dbReference type="InterPro" id="IPR000834">
    <property type="entry name" value="Peptidase_M14"/>
</dbReference>
<dbReference type="GO" id="GO:0008270">
    <property type="term" value="F:zinc ion binding"/>
    <property type="evidence" value="ECO:0007669"/>
    <property type="project" value="InterPro"/>
</dbReference>
<dbReference type="Proteomes" id="UP000266677">
    <property type="component" value="Unassembled WGS sequence"/>
</dbReference>
<dbReference type="SUPFAM" id="SSF53187">
    <property type="entry name" value="Zn-dependent exopeptidases"/>
    <property type="match status" value="1"/>
</dbReference>
<evidence type="ECO:0000313" key="2">
    <source>
        <dbReference type="EMBL" id="RJO73491.1"/>
    </source>
</evidence>
<proteinExistence type="predicted"/>
<comment type="caution">
    <text evidence="2">The sequence shown here is derived from an EMBL/GenBank/DDBJ whole genome shotgun (WGS) entry which is preliminary data.</text>
</comment>
<dbReference type="EMBL" id="QZFU01000023">
    <property type="protein sequence ID" value="RJO73491.1"/>
    <property type="molecule type" value="Genomic_DNA"/>
</dbReference>
<dbReference type="OrthoDB" id="4499135at2"/>
<reference evidence="2 3" key="1">
    <citation type="submission" date="2018-09" db="EMBL/GenBank/DDBJ databases">
        <title>YIM PH21274 draft genome.</title>
        <authorList>
            <person name="Miao C."/>
        </authorList>
    </citation>
    <scope>NUCLEOTIDE SEQUENCE [LARGE SCALE GENOMIC DNA]</scope>
    <source>
        <strain evidence="2 3">YIM PH 21724</strain>
    </source>
</reference>
<dbReference type="Gene3D" id="3.40.630.10">
    <property type="entry name" value="Zn peptidases"/>
    <property type="match status" value="1"/>
</dbReference>
<dbReference type="AlphaFoldDB" id="A0A3A4K4X7"/>
<dbReference type="SMART" id="SM00631">
    <property type="entry name" value="Zn_pept"/>
    <property type="match status" value="1"/>
</dbReference>